<dbReference type="AlphaFoldDB" id="A0A953NGC0"/>
<evidence type="ECO:0000256" key="2">
    <source>
        <dbReference type="ARBA" id="ARBA00022723"/>
    </source>
</evidence>
<dbReference type="GO" id="GO:0003887">
    <property type="term" value="F:DNA-directed DNA polymerase activity"/>
    <property type="evidence" value="ECO:0007669"/>
    <property type="project" value="UniProtKB-KW"/>
</dbReference>
<dbReference type="PANTHER" id="PTHR11669">
    <property type="entry name" value="REPLICATION FACTOR C / DNA POLYMERASE III GAMMA-TAU SUBUNIT"/>
    <property type="match status" value="1"/>
</dbReference>
<dbReference type="InterPro" id="IPR003593">
    <property type="entry name" value="AAA+_ATPase"/>
</dbReference>
<dbReference type="SUPFAM" id="SSF52540">
    <property type="entry name" value="P-loop containing nucleoside triphosphate hydrolases"/>
    <property type="match status" value="1"/>
</dbReference>
<organism evidence="10 11">
    <name type="scientific">Mycoplasma tauri</name>
    <dbReference type="NCBI Taxonomy" id="547987"/>
    <lineage>
        <taxon>Bacteria</taxon>
        <taxon>Bacillati</taxon>
        <taxon>Mycoplasmatota</taxon>
        <taxon>Mollicutes</taxon>
        <taxon>Mycoplasmataceae</taxon>
        <taxon>Mycoplasma</taxon>
    </lineage>
</organism>
<keyword evidence="3 8" id="KW-0547">Nucleotide-binding</keyword>
<dbReference type="Gene3D" id="3.40.50.300">
    <property type="entry name" value="P-loop containing nucleotide triphosphate hydrolases"/>
    <property type="match status" value="1"/>
</dbReference>
<dbReference type="PANTHER" id="PTHR11669:SF0">
    <property type="entry name" value="PROTEIN STICHEL-LIKE 2"/>
    <property type="match status" value="1"/>
</dbReference>
<evidence type="ECO:0000256" key="6">
    <source>
        <dbReference type="ARBA" id="ARBA00022932"/>
    </source>
</evidence>
<evidence type="ECO:0000256" key="4">
    <source>
        <dbReference type="ARBA" id="ARBA00022833"/>
    </source>
</evidence>
<comment type="function">
    <text evidence="8">DNA polymerase III is a complex, multichain enzyme responsible for most of the replicative synthesis in bacteria. This DNA polymerase also exhibits 3' to 5' exonuclease activity.</text>
</comment>
<dbReference type="SMART" id="SM00382">
    <property type="entry name" value="AAA"/>
    <property type="match status" value="1"/>
</dbReference>
<dbReference type="PRINTS" id="PR00300">
    <property type="entry name" value="CLPPROTEASEA"/>
</dbReference>
<comment type="caution">
    <text evidence="10">The sequence shown here is derived from an EMBL/GenBank/DDBJ whole genome shotgun (WGS) entry which is preliminary data.</text>
</comment>
<dbReference type="RefSeq" id="WP_223644310.1">
    <property type="nucleotide sequence ID" value="NZ_JAIQBX010000005.1"/>
</dbReference>
<dbReference type="Pfam" id="PF22608">
    <property type="entry name" value="DNAX_ATPase_lid"/>
    <property type="match status" value="1"/>
</dbReference>
<dbReference type="InterPro" id="IPR045085">
    <property type="entry name" value="HLD_clamp_pol_III_gamma_tau"/>
</dbReference>
<gene>
    <name evidence="8 10" type="primary">dnaX</name>
    <name evidence="10" type="ORF">LAD73_00330</name>
</gene>
<dbReference type="CDD" id="cd18137">
    <property type="entry name" value="HLD_clamp_pol_III_gamma_tau"/>
    <property type="match status" value="1"/>
</dbReference>
<evidence type="ECO:0000256" key="7">
    <source>
        <dbReference type="ARBA" id="ARBA00049244"/>
    </source>
</evidence>
<reference evidence="10 11" key="1">
    <citation type="submission" date="2021-09" db="EMBL/GenBank/DDBJ databases">
        <title>WGS of Mycoplasma sp. Zaradi2 strains.</title>
        <authorList>
            <person name="Spergser J."/>
        </authorList>
    </citation>
    <scope>NUCLEOTIDE SEQUENCE [LARGE SCALE GENOMIC DNA]</scope>
    <source>
        <strain evidence="10 11">1331</strain>
    </source>
</reference>
<dbReference type="EC" id="2.7.7.7" evidence="8"/>
<keyword evidence="2" id="KW-0479">Metal-binding</keyword>
<dbReference type="GO" id="GO:0046872">
    <property type="term" value="F:metal ion binding"/>
    <property type="evidence" value="ECO:0007669"/>
    <property type="project" value="UniProtKB-KW"/>
</dbReference>
<evidence type="ECO:0000256" key="3">
    <source>
        <dbReference type="ARBA" id="ARBA00022741"/>
    </source>
</evidence>
<dbReference type="Gene3D" id="1.20.272.10">
    <property type="match status" value="1"/>
</dbReference>
<keyword evidence="6 8" id="KW-0239">DNA-directed DNA polymerase</keyword>
<dbReference type="Gene3D" id="1.10.8.60">
    <property type="match status" value="1"/>
</dbReference>
<feature type="domain" description="AAA+ ATPase" evidence="9">
    <location>
        <begin position="37"/>
        <end position="177"/>
    </location>
</feature>
<sequence length="615" mass="70872">MSYKALYRKYRPTTFCEVKGQDHIIKTLKNIVLSHKISHAYLFSGPRGVGKTSVAKIFAGIVNCYHNNDDYTILCDKCSQNLTTNMDIIEMDAASNTGVDSIRELRDKIQHLPTLGRYKVYIIDEVHMLSKGAFNALLKTLEEPPAHVIFILATTDPQKIPLTILSRVQRFNFRRISNKVLEDQIQDILDKEKIEYDYEIVKYVARLATGGMRDALSIIEQASAYGNGKIHLEDITYSFGITTNDNVIKILNNLFNGNTKESLQIFNDLKEAGIEPKQFVETLINVVKDFIVYNRTLNIDLLEILNLEEIEELKIDLSYAMIVSEQLYKLTKEFFYVNNNLFQLIELYLLKIASINSNTDIANKEKPMIINDFEKDNKTSDVEKILSQTQEFVVENNEDTSEISLLEGDLLTNEFDVTGETYIDGGVIDTSEIDLNENITKDIIDVSKVPKYDEKYYSEKFEFFPKYTIKQLKDALLLSDRDMFIAATRAKESITQIINDKAYKDLINALNVLSLKAVGKNYIVFTSDNIPMMNYLQDVSNKQRVQTFFKDYFAEYKHILIFQKEIFKNVAKEVVEIIKQGDREQLKEAVNFDVVQVEKDKNPNKEIFDFLSEIK</sequence>
<accession>A0A953NGC0</accession>
<dbReference type="GO" id="GO:0009360">
    <property type="term" value="C:DNA polymerase III complex"/>
    <property type="evidence" value="ECO:0007669"/>
    <property type="project" value="InterPro"/>
</dbReference>
<keyword evidence="5 8" id="KW-0067">ATP-binding</keyword>
<evidence type="ECO:0000313" key="11">
    <source>
        <dbReference type="Proteomes" id="UP000772186"/>
    </source>
</evidence>
<keyword evidence="11" id="KW-1185">Reference proteome</keyword>
<dbReference type="SUPFAM" id="SSF48019">
    <property type="entry name" value="post-AAA+ oligomerization domain-like"/>
    <property type="match status" value="1"/>
</dbReference>
<keyword evidence="8" id="KW-0235">DNA replication</keyword>
<dbReference type="InterPro" id="IPR027417">
    <property type="entry name" value="P-loop_NTPase"/>
</dbReference>
<dbReference type="NCBIfam" id="NF004046">
    <property type="entry name" value="PRK05563.1"/>
    <property type="match status" value="1"/>
</dbReference>
<dbReference type="NCBIfam" id="TIGR02397">
    <property type="entry name" value="dnaX_nterm"/>
    <property type="match status" value="1"/>
</dbReference>
<dbReference type="InterPro" id="IPR001270">
    <property type="entry name" value="ClpA/B"/>
</dbReference>
<keyword evidence="8 10" id="KW-0548">Nucleotidyltransferase</keyword>
<evidence type="ECO:0000256" key="1">
    <source>
        <dbReference type="ARBA" id="ARBA00006360"/>
    </source>
</evidence>
<keyword evidence="4" id="KW-0862">Zinc</keyword>
<comment type="catalytic activity">
    <reaction evidence="7 8">
        <text>DNA(n) + a 2'-deoxyribonucleoside 5'-triphosphate = DNA(n+1) + diphosphate</text>
        <dbReference type="Rhea" id="RHEA:22508"/>
        <dbReference type="Rhea" id="RHEA-COMP:17339"/>
        <dbReference type="Rhea" id="RHEA-COMP:17340"/>
        <dbReference type="ChEBI" id="CHEBI:33019"/>
        <dbReference type="ChEBI" id="CHEBI:61560"/>
        <dbReference type="ChEBI" id="CHEBI:173112"/>
        <dbReference type="EC" id="2.7.7.7"/>
    </reaction>
</comment>
<name>A0A953NGC0_9MOLU</name>
<evidence type="ECO:0000313" key="10">
    <source>
        <dbReference type="EMBL" id="MBZ4195176.1"/>
    </source>
</evidence>
<dbReference type="InterPro" id="IPR012763">
    <property type="entry name" value="DNA_pol_III_sug/sutau_N"/>
</dbReference>
<dbReference type="GO" id="GO:0003677">
    <property type="term" value="F:DNA binding"/>
    <property type="evidence" value="ECO:0007669"/>
    <property type="project" value="InterPro"/>
</dbReference>
<dbReference type="Proteomes" id="UP000772186">
    <property type="component" value="Unassembled WGS sequence"/>
</dbReference>
<evidence type="ECO:0000256" key="8">
    <source>
        <dbReference type="RuleBase" id="RU364063"/>
    </source>
</evidence>
<keyword evidence="8 10" id="KW-0808">Transferase</keyword>
<comment type="similarity">
    <text evidence="1 8">Belongs to the DnaX/STICHEL family.</text>
</comment>
<evidence type="ECO:0000259" key="9">
    <source>
        <dbReference type="SMART" id="SM00382"/>
    </source>
</evidence>
<proteinExistence type="inferred from homology"/>
<protein>
    <recommendedName>
        <fullName evidence="8">DNA polymerase III subunit gamma/tau</fullName>
        <ecNumber evidence="8">2.7.7.7</ecNumber>
    </recommendedName>
</protein>
<dbReference type="InterPro" id="IPR050238">
    <property type="entry name" value="DNA_Rep/Repair_Clamp_Loader"/>
</dbReference>
<comment type="subunit">
    <text evidence="8">DNA polymerase III contains a core (composed of alpha, epsilon and theta chains) that associates with a tau subunit. This core dimerizes to form the POLIII' complex. PolIII' associates with the gamma complex (composed of gamma, delta, delta', psi and chi chains) and with the beta chain to form the complete DNA polymerase III complex.</text>
</comment>
<dbReference type="EMBL" id="JAIQBY010000002">
    <property type="protein sequence ID" value="MBZ4195176.1"/>
    <property type="molecule type" value="Genomic_DNA"/>
</dbReference>
<dbReference type="InterPro" id="IPR008921">
    <property type="entry name" value="DNA_pol3_clamp-load_cplx_C"/>
</dbReference>
<dbReference type="CDD" id="cd00009">
    <property type="entry name" value="AAA"/>
    <property type="match status" value="1"/>
</dbReference>
<dbReference type="GO" id="GO:0006261">
    <property type="term" value="P:DNA-templated DNA replication"/>
    <property type="evidence" value="ECO:0007669"/>
    <property type="project" value="TreeGrafter"/>
</dbReference>
<dbReference type="Pfam" id="PF13177">
    <property type="entry name" value="DNA_pol3_delta2"/>
    <property type="match status" value="1"/>
</dbReference>
<dbReference type="FunFam" id="3.40.50.300:FF:000014">
    <property type="entry name" value="DNA polymerase III subunit gamma/tau"/>
    <property type="match status" value="1"/>
</dbReference>
<dbReference type="GO" id="GO:0005524">
    <property type="term" value="F:ATP binding"/>
    <property type="evidence" value="ECO:0007669"/>
    <property type="project" value="UniProtKB-KW"/>
</dbReference>
<evidence type="ECO:0000256" key="5">
    <source>
        <dbReference type="ARBA" id="ARBA00022840"/>
    </source>
</evidence>